<dbReference type="InterPro" id="IPR037066">
    <property type="entry name" value="Plug_dom_sf"/>
</dbReference>
<keyword evidence="3" id="KW-1134">Transmembrane beta strand</keyword>
<dbReference type="InterPro" id="IPR039426">
    <property type="entry name" value="TonB-dep_rcpt-like"/>
</dbReference>
<keyword evidence="8" id="KW-0675">Receptor</keyword>
<accession>A0A7L4ZX47</accession>
<dbReference type="PANTHER" id="PTHR30069:SF46">
    <property type="entry name" value="OAR PROTEIN"/>
    <property type="match status" value="1"/>
</dbReference>
<gene>
    <name evidence="8" type="ORF">F0P96_12260</name>
</gene>
<dbReference type="PANTHER" id="PTHR30069">
    <property type="entry name" value="TONB-DEPENDENT OUTER MEMBRANE RECEPTOR"/>
    <property type="match status" value="1"/>
</dbReference>
<keyword evidence="2" id="KW-0813">Transport</keyword>
<keyword evidence="9" id="KW-1185">Reference proteome</keyword>
<comment type="caution">
    <text evidence="8">The sequence shown here is derived from an EMBL/GenBank/DDBJ whole genome shotgun (WGS) entry which is preliminary data.</text>
</comment>
<dbReference type="InterPro" id="IPR036942">
    <property type="entry name" value="Beta-barrel_TonB_sf"/>
</dbReference>
<dbReference type="AlphaFoldDB" id="A0A7L4ZX47"/>
<evidence type="ECO:0000256" key="1">
    <source>
        <dbReference type="ARBA" id="ARBA00004571"/>
    </source>
</evidence>
<dbReference type="GO" id="GO:0009279">
    <property type="term" value="C:cell outer membrane"/>
    <property type="evidence" value="ECO:0007669"/>
    <property type="project" value="UniProtKB-SubCell"/>
</dbReference>
<dbReference type="RefSeq" id="WP_151079189.1">
    <property type="nucleotide sequence ID" value="NZ_CP047647.1"/>
</dbReference>
<evidence type="ECO:0000313" key="8">
    <source>
        <dbReference type="EMBL" id="KAA9332248.1"/>
    </source>
</evidence>
<keyword evidence="4" id="KW-0812">Transmembrane</keyword>
<evidence type="ECO:0000256" key="5">
    <source>
        <dbReference type="ARBA" id="ARBA00023136"/>
    </source>
</evidence>
<dbReference type="Pfam" id="PF25183">
    <property type="entry name" value="OMP_b-brl_4"/>
    <property type="match status" value="1"/>
</dbReference>
<dbReference type="GO" id="GO:0015344">
    <property type="term" value="F:siderophore uptake transmembrane transporter activity"/>
    <property type="evidence" value="ECO:0007669"/>
    <property type="project" value="TreeGrafter"/>
</dbReference>
<dbReference type="EMBL" id="VTWU01000004">
    <property type="protein sequence ID" value="KAA9332248.1"/>
    <property type="molecule type" value="Genomic_DNA"/>
</dbReference>
<organism evidence="8 9">
    <name type="scientific">Hymenobacter busanensis</name>
    <dbReference type="NCBI Taxonomy" id="2607656"/>
    <lineage>
        <taxon>Bacteria</taxon>
        <taxon>Pseudomonadati</taxon>
        <taxon>Bacteroidota</taxon>
        <taxon>Cytophagia</taxon>
        <taxon>Cytophagales</taxon>
        <taxon>Hymenobacteraceae</taxon>
        <taxon>Hymenobacter</taxon>
    </lineage>
</organism>
<dbReference type="Gene3D" id="2.60.40.1120">
    <property type="entry name" value="Carboxypeptidase-like, regulatory domain"/>
    <property type="match status" value="1"/>
</dbReference>
<proteinExistence type="predicted"/>
<dbReference type="Gene3D" id="2.170.130.10">
    <property type="entry name" value="TonB-dependent receptor, plug domain"/>
    <property type="match status" value="1"/>
</dbReference>
<evidence type="ECO:0000259" key="7">
    <source>
        <dbReference type="Pfam" id="PF25183"/>
    </source>
</evidence>
<feature type="domain" description="TonB-dependent transporter Oar-like beta-barrel" evidence="7">
    <location>
        <begin position="239"/>
        <end position="1079"/>
    </location>
</feature>
<sequence length="1155" mass="126673">MKHFFLYRLVLLLLPVLLVQHAWGQGTTTAAMSGVISDQSGAGLPGATVIAVHTPTNTQYVAPTNADGRYNIQNMRVGGPYDVRVTFVGYQEVTRNQIYLTLGQNLRLDINLTEATQQLANVEVQGTRNTVINADRTGAATSVQREQIERLPTLNRSFDDFTRLTPQANGQSFGGRNGGYNNVTIDGAIFNNSFGLSATVGGQANAQPISLDAIDQIQVSLAPYDVRQGSFTGAGINAVTRSGTNKVSASIYGFYRNEKLVGSKVGDVKQDYPDFTLKNYGFRVGAPIIKDKVFIFLNAEQERRSDPPAGNFQARREGQTASGTISNASAADLTQLSNFLQSNYGFAAGAFENYSLRQNSDKITAKLDWNISSSHRFSLKYNFLNSYRDVPPSSSGALGGATGPGRGQTQFGLPFKSSYYTINNDLNSFIAELNSTIGSRYSNNFTAGYSAFRDSRDAFSSLFPFVEIGTNTGLSPAGSTASAGATLTSFGYEPFTAFNLLDSDVTQVGDNFTAYLGKHNVTLGTYNEFYKFRNGFAPNYYGAFQFNSLDDFYASAGFKRDATGQLVPLATGDRVPPPVNYNVQFAANSSGAFPYAVIKAQQYGLYVQDEWTPRNNLKLTVGLRGDLPIIDSDVAQNENAAQLTFRNGEKINTGQLPKRTVLFSPRVGFNWDVFDDQKLQVRGGTGVFTGRVPFVWISNQASNNGLLFGSISAALTRNETGPYRFSQDVNAYVPTARAANTRYNLAVTDRDFKFPQVWRSNLAVDYQLPGGVVATLEGIYTKDLNAVYHQNVNLPNPLRQSAGSDNRPIFYDITTNATGGVVLTARNQIYPNLGTNQNLNTPQQPGISDAIVMRNTNEGYSYSLTGQLQKSFSSGLYASAAYTYTDSRSVNDGGSIAQSIWRDRVVSGDPNANVLSYSQFLQQHRVVASASYRKEYLGHLGTTLSLFYEGAPASTVTNPGRFSYTYNGDMNGDGQRTNDLMYIPRDQNDIELRPITFSAAQGGGTYTAAQQWADLDAYIKQDKYLNEHRGEYAERNGAVRPWQHRVDVKVLQDIFTSLGDNKNTLQLSVDMFNVGNLLNSDWGIIQTPVRTNPLTWTGYTAEGRPTFQYTYLSNPVRNADGSVTAGVPQTKTFRDDVGNIGSRWQMQVGVRYLFN</sequence>
<name>A0A7L4ZX47_9BACT</name>
<evidence type="ECO:0000256" key="3">
    <source>
        <dbReference type="ARBA" id="ARBA00022452"/>
    </source>
</evidence>
<dbReference type="SUPFAM" id="SSF49464">
    <property type="entry name" value="Carboxypeptidase regulatory domain-like"/>
    <property type="match status" value="1"/>
</dbReference>
<protein>
    <submittedName>
        <fullName evidence="8">TonB-dependent receptor plug domain-containing protein</fullName>
    </submittedName>
</protein>
<dbReference type="SUPFAM" id="SSF56935">
    <property type="entry name" value="Porins"/>
    <property type="match status" value="1"/>
</dbReference>
<keyword evidence="5" id="KW-0472">Membrane</keyword>
<evidence type="ECO:0000256" key="2">
    <source>
        <dbReference type="ARBA" id="ARBA00022448"/>
    </source>
</evidence>
<keyword evidence="6" id="KW-0998">Cell outer membrane</keyword>
<reference evidence="8 9" key="1">
    <citation type="submission" date="2019-09" db="EMBL/GenBank/DDBJ databases">
        <title>Genome sequence of Hymenobacter sp. M3.</title>
        <authorList>
            <person name="Srinivasan S."/>
        </authorList>
    </citation>
    <scope>NUCLEOTIDE SEQUENCE [LARGE SCALE GENOMIC DNA]</scope>
    <source>
        <strain evidence="8 9">M3</strain>
    </source>
</reference>
<comment type="subcellular location">
    <subcellularLocation>
        <location evidence="1">Cell outer membrane</location>
        <topology evidence="1">Multi-pass membrane protein</topology>
    </subcellularLocation>
</comment>
<dbReference type="Proteomes" id="UP000326380">
    <property type="component" value="Unassembled WGS sequence"/>
</dbReference>
<dbReference type="InterPro" id="IPR008969">
    <property type="entry name" value="CarboxyPept-like_regulatory"/>
</dbReference>
<dbReference type="InterPro" id="IPR057601">
    <property type="entry name" value="Oar-like_b-barrel"/>
</dbReference>
<dbReference type="Pfam" id="PF13620">
    <property type="entry name" value="CarboxypepD_reg"/>
    <property type="match status" value="1"/>
</dbReference>
<evidence type="ECO:0000256" key="6">
    <source>
        <dbReference type="ARBA" id="ARBA00023237"/>
    </source>
</evidence>
<dbReference type="GO" id="GO:0044718">
    <property type="term" value="P:siderophore transmembrane transport"/>
    <property type="evidence" value="ECO:0007669"/>
    <property type="project" value="TreeGrafter"/>
</dbReference>
<evidence type="ECO:0000256" key="4">
    <source>
        <dbReference type="ARBA" id="ARBA00022692"/>
    </source>
</evidence>
<dbReference type="Gene3D" id="2.40.170.20">
    <property type="entry name" value="TonB-dependent receptor, beta-barrel domain"/>
    <property type="match status" value="1"/>
</dbReference>
<evidence type="ECO:0000313" key="9">
    <source>
        <dbReference type="Proteomes" id="UP000326380"/>
    </source>
</evidence>